<dbReference type="RefSeq" id="WP_022430040.1">
    <property type="nucleotide sequence ID" value="NZ_BRDO01000027.1"/>
</dbReference>
<dbReference type="HAMAP" id="MF_00201">
    <property type="entry name" value="RecO"/>
    <property type="match status" value="1"/>
</dbReference>
<dbReference type="InterPro" id="IPR042242">
    <property type="entry name" value="RecO_C"/>
</dbReference>
<evidence type="ECO:0000256" key="2">
    <source>
        <dbReference type="ARBA" id="ARBA00021310"/>
    </source>
</evidence>
<dbReference type="PANTHER" id="PTHR33991:SF1">
    <property type="entry name" value="DNA REPAIR PROTEIN RECO"/>
    <property type="match status" value="1"/>
</dbReference>
<evidence type="ECO:0000313" key="10">
    <source>
        <dbReference type="Proteomes" id="UP000286598"/>
    </source>
</evidence>
<dbReference type="OrthoDB" id="9789152at2"/>
<dbReference type="Pfam" id="PF11967">
    <property type="entry name" value="RecO_N"/>
    <property type="match status" value="1"/>
</dbReference>
<evidence type="ECO:0000256" key="5">
    <source>
        <dbReference type="ARBA" id="ARBA00023204"/>
    </source>
</evidence>
<reference evidence="9 10" key="1">
    <citation type="submission" date="2018-08" db="EMBL/GenBank/DDBJ databases">
        <title>A genome reference for cultivated species of the human gut microbiota.</title>
        <authorList>
            <person name="Zou Y."/>
            <person name="Xue W."/>
            <person name="Luo G."/>
        </authorList>
    </citation>
    <scope>NUCLEOTIDE SEQUENCE [LARGE SCALE GENOMIC DNA]</scope>
    <source>
        <strain evidence="9 10">AF42-9</strain>
    </source>
</reference>
<evidence type="ECO:0000256" key="6">
    <source>
        <dbReference type="ARBA" id="ARBA00033409"/>
    </source>
</evidence>
<sequence>MLEKTRAIVLNSLKYGESQMIVDMYTEGRGRLSFIQRIPRQGRAGIKKQYFQPLTILDIEFDYRATQRLHKLRSAAVAFPFRSLPFDMAKLSIALFAAEFTIYVTRSEQADPALYAFIEHSVRWLDACDGSFANFHIIYMLHLTRFLGFYPNVEDATSGCCFDMREGCFVSVAPPHTDFLPPHEAEKIGLLLRLSYATMRLLRLTREERNRCVDVVLAYYRLHQPDFPDMKSLAVLRELFG</sequence>
<dbReference type="GO" id="GO:0043590">
    <property type="term" value="C:bacterial nucleoid"/>
    <property type="evidence" value="ECO:0007669"/>
    <property type="project" value="TreeGrafter"/>
</dbReference>
<dbReference type="InterPro" id="IPR022572">
    <property type="entry name" value="DNA_rep/recomb_RecO_N"/>
</dbReference>
<keyword evidence="3 7" id="KW-0227">DNA damage</keyword>
<proteinExistence type="inferred from homology"/>
<dbReference type="EMBL" id="QRNO01000037">
    <property type="protein sequence ID" value="RHK49908.1"/>
    <property type="molecule type" value="Genomic_DNA"/>
</dbReference>
<dbReference type="SUPFAM" id="SSF57863">
    <property type="entry name" value="ArfGap/RecO-like zinc finger"/>
    <property type="match status" value="1"/>
</dbReference>
<keyword evidence="5 7" id="KW-0234">DNA repair</keyword>
<dbReference type="NCBIfam" id="TIGR00613">
    <property type="entry name" value="reco"/>
    <property type="match status" value="1"/>
</dbReference>
<dbReference type="SUPFAM" id="SSF50249">
    <property type="entry name" value="Nucleic acid-binding proteins"/>
    <property type="match status" value="1"/>
</dbReference>
<dbReference type="InterPro" id="IPR003717">
    <property type="entry name" value="RecO"/>
</dbReference>
<evidence type="ECO:0000256" key="4">
    <source>
        <dbReference type="ARBA" id="ARBA00023172"/>
    </source>
</evidence>
<comment type="similarity">
    <text evidence="1 7">Belongs to the RecO family.</text>
</comment>
<evidence type="ECO:0000256" key="3">
    <source>
        <dbReference type="ARBA" id="ARBA00022763"/>
    </source>
</evidence>
<organism evidence="9 10">
    <name type="scientific">Leyella stercorea</name>
    <dbReference type="NCBI Taxonomy" id="363265"/>
    <lineage>
        <taxon>Bacteria</taxon>
        <taxon>Pseudomonadati</taxon>
        <taxon>Bacteroidota</taxon>
        <taxon>Bacteroidia</taxon>
        <taxon>Bacteroidales</taxon>
        <taxon>Prevotellaceae</taxon>
        <taxon>Leyella</taxon>
    </lineage>
</organism>
<evidence type="ECO:0000313" key="9">
    <source>
        <dbReference type="EMBL" id="RHK49908.1"/>
    </source>
</evidence>
<dbReference type="AlphaFoldDB" id="A0A3C0CDH9"/>
<feature type="domain" description="DNA replication/recombination mediator RecO N-terminal" evidence="8">
    <location>
        <begin position="1"/>
        <end position="78"/>
    </location>
</feature>
<keyword evidence="10" id="KW-1185">Reference proteome</keyword>
<dbReference type="Gene3D" id="1.20.1440.120">
    <property type="entry name" value="Recombination protein O, C-terminal domain"/>
    <property type="match status" value="1"/>
</dbReference>
<evidence type="ECO:0000256" key="1">
    <source>
        <dbReference type="ARBA" id="ARBA00007452"/>
    </source>
</evidence>
<protein>
    <recommendedName>
        <fullName evidence="2 7">DNA repair protein RecO</fullName>
    </recommendedName>
    <alternativeName>
        <fullName evidence="6 7">Recombination protein O</fullName>
    </alternativeName>
</protein>
<dbReference type="Proteomes" id="UP000286598">
    <property type="component" value="Unassembled WGS sequence"/>
</dbReference>
<dbReference type="InterPro" id="IPR012340">
    <property type="entry name" value="NA-bd_OB-fold"/>
</dbReference>
<dbReference type="PANTHER" id="PTHR33991">
    <property type="entry name" value="DNA REPAIR PROTEIN RECO"/>
    <property type="match status" value="1"/>
</dbReference>
<accession>A0A3C0CDH9</accession>
<keyword evidence="4 7" id="KW-0233">DNA recombination</keyword>
<evidence type="ECO:0000256" key="7">
    <source>
        <dbReference type="HAMAP-Rule" id="MF_00201"/>
    </source>
</evidence>
<dbReference type="GO" id="GO:0006310">
    <property type="term" value="P:DNA recombination"/>
    <property type="evidence" value="ECO:0007669"/>
    <property type="project" value="UniProtKB-UniRule"/>
</dbReference>
<dbReference type="Pfam" id="PF02565">
    <property type="entry name" value="RecO_C"/>
    <property type="match status" value="1"/>
</dbReference>
<comment type="caution">
    <text evidence="9">The sequence shown here is derived from an EMBL/GenBank/DDBJ whole genome shotgun (WGS) entry which is preliminary data.</text>
</comment>
<comment type="function">
    <text evidence="7">Involved in DNA repair and RecF pathway recombination.</text>
</comment>
<evidence type="ECO:0000259" key="8">
    <source>
        <dbReference type="Pfam" id="PF11967"/>
    </source>
</evidence>
<dbReference type="GO" id="GO:0006302">
    <property type="term" value="P:double-strand break repair"/>
    <property type="evidence" value="ECO:0007669"/>
    <property type="project" value="TreeGrafter"/>
</dbReference>
<gene>
    <name evidence="7 9" type="primary">recO</name>
    <name evidence="9" type="ORF">DW060_08130</name>
</gene>
<dbReference type="Gene3D" id="2.40.50.140">
    <property type="entry name" value="Nucleic acid-binding proteins"/>
    <property type="match status" value="1"/>
</dbReference>
<name>A0A3C0CDH9_9BACT</name>
<dbReference type="InterPro" id="IPR037278">
    <property type="entry name" value="ARFGAP/RecO"/>
</dbReference>